<name>A0A3N4I8N3_ASCIM</name>
<keyword evidence="1" id="KW-0472">Membrane</keyword>
<feature type="transmembrane region" description="Helical" evidence="1">
    <location>
        <begin position="27"/>
        <end position="49"/>
    </location>
</feature>
<proteinExistence type="predicted"/>
<keyword evidence="3" id="KW-1185">Reference proteome</keyword>
<sequence length="252" mass="27619">MAPTLPELHHLLPRSARIATSDDKGPALTIMIVAPIVTIIAFVAIIGVADSHGRTGRRFLLAQFTCSQYDWKPSLSSGQIRTPISTPALPRHFPPSSMAPNYTTLQSSPSMPHLLPRRISGANIITASSIASDHDRPYTPQTPNPHNKQPVRVVAIAVGSVGGFLLLIGCYFLLRHVLMKRYHASILAGEKGGEVKEAGRVEKWARRGLKVEERWERKWVGKENWEGWPVGRRDGRAFVSGGGKREGKAEAG</sequence>
<gene>
    <name evidence="2" type="ORF">BJ508DRAFT_327209</name>
</gene>
<feature type="transmembrane region" description="Helical" evidence="1">
    <location>
        <begin position="153"/>
        <end position="174"/>
    </location>
</feature>
<evidence type="ECO:0000313" key="3">
    <source>
        <dbReference type="Proteomes" id="UP000275078"/>
    </source>
</evidence>
<reference evidence="2 3" key="1">
    <citation type="journal article" date="2018" name="Nat. Ecol. Evol.">
        <title>Pezizomycetes genomes reveal the molecular basis of ectomycorrhizal truffle lifestyle.</title>
        <authorList>
            <person name="Murat C."/>
            <person name="Payen T."/>
            <person name="Noel B."/>
            <person name="Kuo A."/>
            <person name="Morin E."/>
            <person name="Chen J."/>
            <person name="Kohler A."/>
            <person name="Krizsan K."/>
            <person name="Balestrini R."/>
            <person name="Da Silva C."/>
            <person name="Montanini B."/>
            <person name="Hainaut M."/>
            <person name="Levati E."/>
            <person name="Barry K.W."/>
            <person name="Belfiori B."/>
            <person name="Cichocki N."/>
            <person name="Clum A."/>
            <person name="Dockter R.B."/>
            <person name="Fauchery L."/>
            <person name="Guy J."/>
            <person name="Iotti M."/>
            <person name="Le Tacon F."/>
            <person name="Lindquist E.A."/>
            <person name="Lipzen A."/>
            <person name="Malagnac F."/>
            <person name="Mello A."/>
            <person name="Molinier V."/>
            <person name="Miyauchi S."/>
            <person name="Poulain J."/>
            <person name="Riccioni C."/>
            <person name="Rubini A."/>
            <person name="Sitrit Y."/>
            <person name="Splivallo R."/>
            <person name="Traeger S."/>
            <person name="Wang M."/>
            <person name="Zifcakova L."/>
            <person name="Wipf D."/>
            <person name="Zambonelli A."/>
            <person name="Paolocci F."/>
            <person name="Nowrousian M."/>
            <person name="Ottonello S."/>
            <person name="Baldrian P."/>
            <person name="Spatafora J.W."/>
            <person name="Henrissat B."/>
            <person name="Nagy L.G."/>
            <person name="Aury J.M."/>
            <person name="Wincker P."/>
            <person name="Grigoriev I.V."/>
            <person name="Bonfante P."/>
            <person name="Martin F.M."/>
        </authorList>
    </citation>
    <scope>NUCLEOTIDE SEQUENCE [LARGE SCALE GENOMIC DNA]</scope>
    <source>
        <strain evidence="2 3">RN42</strain>
    </source>
</reference>
<organism evidence="2 3">
    <name type="scientific">Ascobolus immersus RN42</name>
    <dbReference type="NCBI Taxonomy" id="1160509"/>
    <lineage>
        <taxon>Eukaryota</taxon>
        <taxon>Fungi</taxon>
        <taxon>Dikarya</taxon>
        <taxon>Ascomycota</taxon>
        <taxon>Pezizomycotina</taxon>
        <taxon>Pezizomycetes</taxon>
        <taxon>Pezizales</taxon>
        <taxon>Ascobolaceae</taxon>
        <taxon>Ascobolus</taxon>
    </lineage>
</organism>
<evidence type="ECO:0000313" key="2">
    <source>
        <dbReference type="EMBL" id="RPA80490.1"/>
    </source>
</evidence>
<dbReference type="EMBL" id="ML119687">
    <property type="protein sequence ID" value="RPA80490.1"/>
    <property type="molecule type" value="Genomic_DNA"/>
</dbReference>
<keyword evidence="1" id="KW-0812">Transmembrane</keyword>
<keyword evidence="1" id="KW-1133">Transmembrane helix</keyword>
<dbReference type="Proteomes" id="UP000275078">
    <property type="component" value="Unassembled WGS sequence"/>
</dbReference>
<evidence type="ECO:0000256" key="1">
    <source>
        <dbReference type="SAM" id="Phobius"/>
    </source>
</evidence>
<protein>
    <submittedName>
        <fullName evidence="2">Uncharacterized protein</fullName>
    </submittedName>
</protein>
<accession>A0A3N4I8N3</accession>
<dbReference type="AlphaFoldDB" id="A0A3N4I8N3"/>